<dbReference type="EMBL" id="ADKO01000023">
    <property type="protein sequence ID" value="EFG19039.1"/>
    <property type="molecule type" value="Genomic_DNA"/>
</dbReference>
<organism evidence="1 2">
    <name type="scientific">Phocaeicola vulgatus PC510</name>
    <dbReference type="NCBI Taxonomy" id="702446"/>
    <lineage>
        <taxon>Bacteria</taxon>
        <taxon>Pseudomonadati</taxon>
        <taxon>Bacteroidota</taxon>
        <taxon>Bacteroidia</taxon>
        <taxon>Bacteroidales</taxon>
        <taxon>Bacteroidaceae</taxon>
        <taxon>Phocaeicola</taxon>
    </lineage>
</organism>
<proteinExistence type="predicted"/>
<dbReference type="AlphaFoldDB" id="D4V528"/>
<evidence type="ECO:0000313" key="1">
    <source>
        <dbReference type="EMBL" id="EFG19039.1"/>
    </source>
</evidence>
<sequence>MKKKDLVLPRLRLKYSSALSLFLSFLSSLFRSYSQFYFLSLSDK</sequence>
<accession>D4V528</accession>
<reference evidence="1 2" key="1">
    <citation type="journal article" date="2011" name="J. Bacteriol.">
        <title>Draft genome sequence of Bacteroides vulgatus PC510, a strain isolated from human feces.</title>
        <authorList>
            <person name="Cuiv P.O."/>
            <person name="Klaassens E.S."/>
            <person name="Durkin A.S."/>
            <person name="Harkins D.M."/>
            <person name="Foster L."/>
            <person name="McCorrison J."/>
            <person name="Torralba M."/>
            <person name="Nelson K.E."/>
            <person name="Morrison M."/>
        </authorList>
    </citation>
    <scope>NUCLEOTIDE SEQUENCE [LARGE SCALE GENOMIC DNA]</scope>
    <source>
        <strain evidence="1 2">PC510</strain>
    </source>
</reference>
<name>D4V528_PHOVU</name>
<gene>
    <name evidence="1" type="ORF">CUU_2421</name>
</gene>
<comment type="caution">
    <text evidence="1">The sequence shown here is derived from an EMBL/GenBank/DDBJ whole genome shotgun (WGS) entry which is preliminary data.</text>
</comment>
<dbReference type="Proteomes" id="UP000004563">
    <property type="component" value="Unassembled WGS sequence"/>
</dbReference>
<protein>
    <submittedName>
        <fullName evidence="1">Uncharacterized protein</fullName>
    </submittedName>
</protein>
<evidence type="ECO:0000313" key="2">
    <source>
        <dbReference type="Proteomes" id="UP000004563"/>
    </source>
</evidence>